<gene>
    <name evidence="2" type="ORF">VaNZ11_009872</name>
</gene>
<dbReference type="Proteomes" id="UP001165090">
    <property type="component" value="Unassembled WGS sequence"/>
</dbReference>
<organism evidence="2 3">
    <name type="scientific">Volvox africanus</name>
    <dbReference type="NCBI Taxonomy" id="51714"/>
    <lineage>
        <taxon>Eukaryota</taxon>
        <taxon>Viridiplantae</taxon>
        <taxon>Chlorophyta</taxon>
        <taxon>core chlorophytes</taxon>
        <taxon>Chlorophyceae</taxon>
        <taxon>CS clade</taxon>
        <taxon>Chlamydomonadales</taxon>
        <taxon>Volvocaceae</taxon>
        <taxon>Volvox</taxon>
    </lineage>
</organism>
<accession>A0ABQ5S993</accession>
<name>A0ABQ5S993_9CHLO</name>
<evidence type="ECO:0000313" key="2">
    <source>
        <dbReference type="EMBL" id="GLI66140.1"/>
    </source>
</evidence>
<feature type="compositionally biased region" description="Low complexity" evidence="1">
    <location>
        <begin position="183"/>
        <end position="215"/>
    </location>
</feature>
<protein>
    <submittedName>
        <fullName evidence="2">Uncharacterized protein</fullName>
    </submittedName>
</protein>
<keyword evidence="3" id="KW-1185">Reference proteome</keyword>
<reference evidence="2 3" key="1">
    <citation type="journal article" date="2023" name="IScience">
        <title>Expanded male sex-determining region conserved during the evolution of homothallism in the green alga Volvox.</title>
        <authorList>
            <person name="Yamamoto K."/>
            <person name="Matsuzaki R."/>
            <person name="Mahakham W."/>
            <person name="Heman W."/>
            <person name="Sekimoto H."/>
            <person name="Kawachi M."/>
            <person name="Minakuchi Y."/>
            <person name="Toyoda A."/>
            <person name="Nozaki H."/>
        </authorList>
    </citation>
    <scope>NUCLEOTIDE SEQUENCE [LARGE SCALE GENOMIC DNA]</scope>
    <source>
        <strain evidence="2 3">NIES-4468</strain>
    </source>
</reference>
<feature type="compositionally biased region" description="Low complexity" evidence="1">
    <location>
        <begin position="123"/>
        <end position="132"/>
    </location>
</feature>
<feature type="compositionally biased region" description="Low complexity" evidence="1">
    <location>
        <begin position="105"/>
        <end position="116"/>
    </location>
</feature>
<feature type="compositionally biased region" description="Low complexity" evidence="1">
    <location>
        <begin position="147"/>
        <end position="156"/>
    </location>
</feature>
<comment type="caution">
    <text evidence="2">The sequence shown here is derived from an EMBL/GenBank/DDBJ whole genome shotgun (WGS) entry which is preliminary data.</text>
</comment>
<proteinExistence type="predicted"/>
<evidence type="ECO:0000256" key="1">
    <source>
        <dbReference type="SAM" id="MobiDB-lite"/>
    </source>
</evidence>
<dbReference type="EMBL" id="BSDZ01000028">
    <property type="protein sequence ID" value="GLI66140.1"/>
    <property type="molecule type" value="Genomic_DNA"/>
</dbReference>
<feature type="region of interest" description="Disordered" evidence="1">
    <location>
        <begin position="89"/>
        <end position="225"/>
    </location>
</feature>
<feature type="compositionally biased region" description="Polar residues" evidence="1">
    <location>
        <begin position="166"/>
        <end position="179"/>
    </location>
</feature>
<feature type="compositionally biased region" description="Pro residues" evidence="1">
    <location>
        <begin position="133"/>
        <end position="146"/>
    </location>
</feature>
<evidence type="ECO:0000313" key="3">
    <source>
        <dbReference type="Proteomes" id="UP001165090"/>
    </source>
</evidence>
<sequence>MSSKKILKQLRRTVLDEVLAKFEALPDGIGRRPDAETWSSYFQRLRQNRNRMWLREKGLAAPLLDAVVRATASVDAILQVEAAASTANPQRCSASLPEVKEHQQQQHQQQQQDGALLPPPSPSSAVAVASKPQPLPRPRPRPPPPQQRQQQQQQQQGHQLHDARQRSQYQKKATQQLHSQKVPASSSSRAQGGAAAAPSEGLPLSPLHPSSSASSYVGPKAAESS</sequence>